<proteinExistence type="predicted"/>
<sequence>MERNACSSTNKDSRKNNRRIWFDWIQLIAAILVPIVIAVYTVVDNKSNESIANANRRSDLQIAEDQRLNEIQLGEQSRKEDRALNIDQQEENILLQYQTFLSRLIIEHGNYLEKSSEAKIVAQFMTLTALDQLNVNRKRILLRSLHHANLINFLKTEKSFNASIVNLEQADLSHIQFGLSSNRIDKLPMYRYIDWNYVWLPRTILVNASFRHTILDHTTFTESVMDSIDMGFATHTIHQSRTNFVGASLIKANMSNVRFRLTDFSFTNLLLSQMDNFECIECNFSHSILAKVNLNYSIISHTFYLSKDRLLFDYTNFSHALIHSASFKAINFTKSDWSNVQASQIGIYNSIFTNAIMDKSSLIKSTIQDSVFEDVNFYETDFSYAKFYNVTFINLNMYVINMSFISCEYCFFINVNFEDMIWTHISLRYSKFRDCSIDTNELFENSIDIFESKLINGTNEYNLGKIDSFHRILYIIRIKTGNRIPIETHMNVYLTIFGQVNQTRETELKSNDYQLNRFQNGHINNFTYLFNNFGQIKSIMIRYYENTQKTKWFLDWIEVDIPIRDEFYKFTCFCWIEKSEVTNQYQIELKPSEIIQKNIFVTYEVTVYTGDARGVTVGAHVHLKIYGEYRDSGESNTYRLHESKTNSNSFQRNQKDIFHINSLYLGKLDKIDVSLLDGVGSSSWFLLRIEIRDTRINNTYFEFDFQDNIRNRNGLHGEHPPYEILLSKYYIINDLTFFQISVITSDSFRSGTDANVYIIIFDSFKNTGKISLKNSKTYKNPFETGHRDEFHIELTEFDSPIKIKIGHDNSGFGADWSLDRVEIERPSLNQKWIFPYGKELTQLNEENQIEIELYPKTN</sequence>
<organism evidence="4 7">
    <name type="scientific">Adineta steineri</name>
    <dbReference type="NCBI Taxonomy" id="433720"/>
    <lineage>
        <taxon>Eukaryota</taxon>
        <taxon>Metazoa</taxon>
        <taxon>Spiralia</taxon>
        <taxon>Gnathifera</taxon>
        <taxon>Rotifera</taxon>
        <taxon>Eurotatoria</taxon>
        <taxon>Bdelloidea</taxon>
        <taxon>Adinetida</taxon>
        <taxon>Adinetidae</taxon>
        <taxon>Adineta</taxon>
    </lineage>
</organism>
<evidence type="ECO:0000313" key="4">
    <source>
        <dbReference type="EMBL" id="CAF0989956.1"/>
    </source>
</evidence>
<comment type="caution">
    <text evidence="1">Lacks conserved residue(s) required for the propagation of feature annotation.</text>
</comment>
<evidence type="ECO:0000256" key="2">
    <source>
        <dbReference type="SAM" id="Phobius"/>
    </source>
</evidence>
<dbReference type="AlphaFoldDB" id="A0A814FTN8"/>
<evidence type="ECO:0000259" key="3">
    <source>
        <dbReference type="PROSITE" id="PS50095"/>
    </source>
</evidence>
<dbReference type="Proteomes" id="UP000663877">
    <property type="component" value="Unassembled WGS sequence"/>
</dbReference>
<accession>A0A814FTN8</accession>
<dbReference type="Gene3D" id="2.60.60.20">
    <property type="entry name" value="PLAT/LH2 domain"/>
    <property type="match status" value="1"/>
</dbReference>
<dbReference type="InterPro" id="IPR036392">
    <property type="entry name" value="PLAT/LH2_dom_sf"/>
</dbReference>
<dbReference type="InterPro" id="IPR052970">
    <property type="entry name" value="Inner_ear_hair_cell_LOXHD"/>
</dbReference>
<evidence type="ECO:0000313" key="6">
    <source>
        <dbReference type="Proteomes" id="UP000663832"/>
    </source>
</evidence>
<dbReference type="Proteomes" id="UP000663832">
    <property type="component" value="Unassembled WGS sequence"/>
</dbReference>
<evidence type="ECO:0000313" key="5">
    <source>
        <dbReference type="EMBL" id="CAF0994629.1"/>
    </source>
</evidence>
<keyword evidence="2" id="KW-0472">Membrane</keyword>
<gene>
    <name evidence="4" type="ORF">BJG266_LOCUS15338</name>
    <name evidence="5" type="ORF">QVE165_LOCUS14588</name>
</gene>
<protein>
    <recommendedName>
        <fullName evidence="3">PLAT domain-containing protein</fullName>
    </recommendedName>
</protein>
<dbReference type="EMBL" id="CAJNOI010000067">
    <property type="protein sequence ID" value="CAF0989956.1"/>
    <property type="molecule type" value="Genomic_DNA"/>
</dbReference>
<feature type="transmembrane region" description="Helical" evidence="2">
    <location>
        <begin position="21"/>
        <end position="43"/>
    </location>
</feature>
<dbReference type="InterPro" id="IPR001646">
    <property type="entry name" value="5peptide_repeat"/>
</dbReference>
<dbReference type="Gene3D" id="2.40.180.10">
    <property type="entry name" value="Catalase core domain"/>
    <property type="match status" value="2"/>
</dbReference>
<keyword evidence="2" id="KW-1133">Transmembrane helix</keyword>
<feature type="domain" description="PLAT" evidence="3">
    <location>
        <begin position="736"/>
        <end position="854"/>
    </location>
</feature>
<dbReference type="PANTHER" id="PTHR45901">
    <property type="entry name" value="PROTEIN CBG12474"/>
    <property type="match status" value="1"/>
</dbReference>
<dbReference type="EMBL" id="CAJNOM010000077">
    <property type="protein sequence ID" value="CAF0994629.1"/>
    <property type="molecule type" value="Genomic_DNA"/>
</dbReference>
<name>A0A814FTN8_9BILA</name>
<dbReference type="PANTHER" id="PTHR45901:SF3">
    <property type="entry name" value="LIPOXYGENASE HOMOLOGY DOMAIN-CONTAINING PROTEIN 1"/>
    <property type="match status" value="1"/>
</dbReference>
<dbReference type="Pfam" id="PF00805">
    <property type="entry name" value="Pentapeptide"/>
    <property type="match status" value="2"/>
</dbReference>
<keyword evidence="6" id="KW-1185">Reference proteome</keyword>
<evidence type="ECO:0000313" key="7">
    <source>
        <dbReference type="Proteomes" id="UP000663877"/>
    </source>
</evidence>
<dbReference type="SUPFAM" id="SSF141571">
    <property type="entry name" value="Pentapeptide repeat-like"/>
    <property type="match status" value="2"/>
</dbReference>
<dbReference type="Pfam" id="PF01477">
    <property type="entry name" value="PLAT"/>
    <property type="match status" value="3"/>
</dbReference>
<evidence type="ECO:0000256" key="1">
    <source>
        <dbReference type="PROSITE-ProRule" id="PRU00152"/>
    </source>
</evidence>
<feature type="domain" description="PLAT" evidence="3">
    <location>
        <begin position="601"/>
        <end position="723"/>
    </location>
</feature>
<dbReference type="Gene3D" id="2.160.20.80">
    <property type="entry name" value="E3 ubiquitin-protein ligase SopA"/>
    <property type="match status" value="3"/>
</dbReference>
<keyword evidence="2" id="KW-0812">Transmembrane</keyword>
<comment type="caution">
    <text evidence="4">The sequence shown here is derived from an EMBL/GenBank/DDBJ whole genome shotgun (WGS) entry which is preliminary data.</text>
</comment>
<dbReference type="SUPFAM" id="SSF49723">
    <property type="entry name" value="Lipase/lipooxygenase domain (PLAT/LH2 domain)"/>
    <property type="match status" value="3"/>
</dbReference>
<dbReference type="PROSITE" id="PS50095">
    <property type="entry name" value="PLAT"/>
    <property type="match status" value="3"/>
</dbReference>
<dbReference type="InterPro" id="IPR001024">
    <property type="entry name" value="PLAT/LH2_dom"/>
</dbReference>
<dbReference type="OrthoDB" id="5322100at2759"/>
<reference evidence="4" key="1">
    <citation type="submission" date="2021-02" db="EMBL/GenBank/DDBJ databases">
        <authorList>
            <person name="Nowell W R."/>
        </authorList>
    </citation>
    <scope>NUCLEOTIDE SEQUENCE</scope>
</reference>
<feature type="domain" description="PLAT" evidence="3">
    <location>
        <begin position="472"/>
        <end position="590"/>
    </location>
</feature>